<dbReference type="STRING" id="469371.Tbis_2110"/>
<organism evidence="8 9">
    <name type="scientific">Thermobispora bispora (strain ATCC 19993 / DSM 43833 / CBS 139.67 / JCM 10125 / KCTC 9307 / NBRC 14880 / R51)</name>
    <dbReference type="NCBI Taxonomy" id="469371"/>
    <lineage>
        <taxon>Bacteria</taxon>
        <taxon>Bacillati</taxon>
        <taxon>Actinomycetota</taxon>
        <taxon>Actinomycetes</taxon>
        <taxon>Streptosporangiales</taxon>
        <taxon>Streptosporangiaceae</taxon>
        <taxon>Thermobispora</taxon>
    </lineage>
</organism>
<dbReference type="RefSeq" id="WP_013132354.1">
    <property type="nucleotide sequence ID" value="NC_014165.1"/>
</dbReference>
<dbReference type="CDD" id="cd11029">
    <property type="entry name" value="CYP107-like"/>
    <property type="match status" value="1"/>
</dbReference>
<keyword evidence="9" id="KW-1185">Reference proteome</keyword>
<sequence>MSGPSTTCPIDLRDPGLLADPIRGFSRIREESPMTRALLAGRDAPIWLATRYEDVAAVLSDQRFVNDPANVPGVDAAAIRERMLEARGIPREYARYLFEGVLDADGADHLRLRRLVSRAFTPRHVQALRPRVEKITEELCDRLPGTAEHGVADLMEHFAYPLPITVISELVGIPEADRPRWRAWGRALTSLAGMRPGALAEPVREMVGHISDLIAHRRGHPADDLLTGLIRAHDEQGDRLTDAEMITMVVTLVFAGHETTAHLIGNTVAALLAHPDQLARLRADPGLLPGAVHEFVRRCSPIHGTRLRYATEDIEVGGVTIRRGEAVMAVLVAANHDPRHFADPERFDITRQPDPRRETHLGFGHGPHYCLGAALARQEAEVAIGTLLRRFPGLRLAVPPERLDRQPVPMFWRLARLPVRLGP</sequence>
<dbReference type="AlphaFoldDB" id="D6Y2H2"/>
<gene>
    <name evidence="8" type="ordered locus">Tbis_2110</name>
</gene>
<evidence type="ECO:0000256" key="2">
    <source>
        <dbReference type="ARBA" id="ARBA00022617"/>
    </source>
</evidence>
<dbReference type="KEGG" id="tbi:Tbis_2110"/>
<dbReference type="HOGENOM" id="CLU_033716_1_0_11"/>
<dbReference type="Proteomes" id="UP000006640">
    <property type="component" value="Chromosome"/>
</dbReference>
<dbReference type="InterPro" id="IPR002397">
    <property type="entry name" value="Cyt_P450_B"/>
</dbReference>
<dbReference type="InterPro" id="IPR036396">
    <property type="entry name" value="Cyt_P450_sf"/>
</dbReference>
<keyword evidence="2 7" id="KW-0349">Heme</keyword>
<evidence type="ECO:0000256" key="6">
    <source>
        <dbReference type="ARBA" id="ARBA00023033"/>
    </source>
</evidence>
<keyword evidence="6 7" id="KW-0503">Monooxygenase</keyword>
<protein>
    <submittedName>
        <fullName evidence="8">Cytochrome P450</fullName>
    </submittedName>
</protein>
<dbReference type="Pfam" id="PF00067">
    <property type="entry name" value="p450"/>
    <property type="match status" value="2"/>
</dbReference>
<keyword evidence="3 7" id="KW-0479">Metal-binding</keyword>
<evidence type="ECO:0000313" key="8">
    <source>
        <dbReference type="EMBL" id="ADG88821.1"/>
    </source>
</evidence>
<dbReference type="OrthoDB" id="5500002at2"/>
<dbReference type="GO" id="GO:0016705">
    <property type="term" value="F:oxidoreductase activity, acting on paired donors, with incorporation or reduction of molecular oxygen"/>
    <property type="evidence" value="ECO:0007669"/>
    <property type="project" value="InterPro"/>
</dbReference>
<name>D6Y2H2_THEBD</name>
<dbReference type="InterPro" id="IPR017972">
    <property type="entry name" value="Cyt_P450_CS"/>
</dbReference>
<evidence type="ECO:0000256" key="3">
    <source>
        <dbReference type="ARBA" id="ARBA00022723"/>
    </source>
</evidence>
<dbReference type="EMBL" id="CP001874">
    <property type="protein sequence ID" value="ADG88821.1"/>
    <property type="molecule type" value="Genomic_DNA"/>
</dbReference>
<dbReference type="InterPro" id="IPR001128">
    <property type="entry name" value="Cyt_P450"/>
</dbReference>
<proteinExistence type="inferred from homology"/>
<dbReference type="PROSITE" id="PS00086">
    <property type="entry name" value="CYTOCHROME_P450"/>
    <property type="match status" value="1"/>
</dbReference>
<accession>D6Y2H2</accession>
<evidence type="ECO:0000256" key="4">
    <source>
        <dbReference type="ARBA" id="ARBA00023002"/>
    </source>
</evidence>
<evidence type="ECO:0000256" key="5">
    <source>
        <dbReference type="ARBA" id="ARBA00023004"/>
    </source>
</evidence>
<keyword evidence="5 7" id="KW-0408">Iron</keyword>
<evidence type="ECO:0000313" key="9">
    <source>
        <dbReference type="Proteomes" id="UP000006640"/>
    </source>
</evidence>
<dbReference type="Gene3D" id="1.10.630.10">
    <property type="entry name" value="Cytochrome P450"/>
    <property type="match status" value="1"/>
</dbReference>
<dbReference type="PANTHER" id="PTHR46696:SF1">
    <property type="entry name" value="CYTOCHROME P450 YJIB-RELATED"/>
    <property type="match status" value="1"/>
</dbReference>
<reference evidence="8 9" key="1">
    <citation type="submission" date="2010-01" db="EMBL/GenBank/DDBJ databases">
        <title>The complete genome of Thermobispora bispora DSM 43833.</title>
        <authorList>
            <consortium name="US DOE Joint Genome Institute (JGI-PGF)"/>
            <person name="Lucas S."/>
            <person name="Copeland A."/>
            <person name="Lapidus A."/>
            <person name="Glavina del Rio T."/>
            <person name="Dalin E."/>
            <person name="Tice H."/>
            <person name="Bruce D."/>
            <person name="Goodwin L."/>
            <person name="Pitluck S."/>
            <person name="Kyrpides N."/>
            <person name="Mavromatis K."/>
            <person name="Ivanova N."/>
            <person name="Mikhailova N."/>
            <person name="Chertkov O."/>
            <person name="Brettin T."/>
            <person name="Detter J.C."/>
            <person name="Han C."/>
            <person name="Larimer F."/>
            <person name="Land M."/>
            <person name="Hauser L."/>
            <person name="Markowitz V."/>
            <person name="Cheng J.-F."/>
            <person name="Hugenholtz P."/>
            <person name="Woyke T."/>
            <person name="Wu D."/>
            <person name="Jando M."/>
            <person name="Schneider S."/>
            <person name="Klenk H.-P."/>
            <person name="Eisen J.A."/>
        </authorList>
    </citation>
    <scope>NUCLEOTIDE SEQUENCE [LARGE SCALE GENOMIC DNA]</scope>
    <source>
        <strain evidence="9">ATCC 19993 / DSM 43833 / CBS 139.67 / JCM 10125 / KCTC 9307 / NBRC 14880 / R51</strain>
    </source>
</reference>
<evidence type="ECO:0000256" key="7">
    <source>
        <dbReference type="RuleBase" id="RU000461"/>
    </source>
</evidence>
<dbReference type="GO" id="GO:0020037">
    <property type="term" value="F:heme binding"/>
    <property type="evidence" value="ECO:0007669"/>
    <property type="project" value="InterPro"/>
</dbReference>
<dbReference type="GO" id="GO:0004497">
    <property type="term" value="F:monooxygenase activity"/>
    <property type="evidence" value="ECO:0007669"/>
    <property type="project" value="UniProtKB-KW"/>
</dbReference>
<dbReference type="GO" id="GO:0005506">
    <property type="term" value="F:iron ion binding"/>
    <property type="evidence" value="ECO:0007669"/>
    <property type="project" value="InterPro"/>
</dbReference>
<dbReference type="eggNOG" id="COG2124">
    <property type="taxonomic scope" value="Bacteria"/>
</dbReference>
<dbReference type="FunFam" id="1.10.630.10:FF:000018">
    <property type="entry name" value="Cytochrome P450 monooxygenase"/>
    <property type="match status" value="1"/>
</dbReference>
<dbReference type="PRINTS" id="PR00359">
    <property type="entry name" value="BP450"/>
</dbReference>
<comment type="similarity">
    <text evidence="1 7">Belongs to the cytochrome P450 family.</text>
</comment>
<keyword evidence="4 7" id="KW-0560">Oxidoreductase</keyword>
<dbReference type="SUPFAM" id="SSF48264">
    <property type="entry name" value="Cytochrome P450"/>
    <property type="match status" value="1"/>
</dbReference>
<dbReference type="PANTHER" id="PTHR46696">
    <property type="entry name" value="P450, PUTATIVE (EUROFUNG)-RELATED"/>
    <property type="match status" value="1"/>
</dbReference>
<evidence type="ECO:0000256" key="1">
    <source>
        <dbReference type="ARBA" id="ARBA00010617"/>
    </source>
</evidence>